<dbReference type="Proteomes" id="UP001501442">
    <property type="component" value="Unassembled WGS sequence"/>
</dbReference>
<evidence type="ECO:0000259" key="8">
    <source>
        <dbReference type="Pfam" id="PF17390"/>
    </source>
</evidence>
<evidence type="ECO:0000313" key="9">
    <source>
        <dbReference type="EMBL" id="GAA4624578.1"/>
    </source>
</evidence>
<comment type="caution">
    <text evidence="9">The sequence shown here is derived from an EMBL/GenBank/DDBJ whole genome shotgun (WGS) entry which is preliminary data.</text>
</comment>
<dbReference type="PANTHER" id="PTHR33307:SF6">
    <property type="entry name" value="ALPHA-RHAMNOSIDASE (EUROFUNG)-RELATED"/>
    <property type="match status" value="1"/>
</dbReference>
<evidence type="ECO:0000313" key="10">
    <source>
        <dbReference type="Proteomes" id="UP001501442"/>
    </source>
</evidence>
<evidence type="ECO:0000259" key="7">
    <source>
        <dbReference type="Pfam" id="PF17389"/>
    </source>
</evidence>
<reference evidence="10" key="1">
    <citation type="journal article" date="2019" name="Int. J. Syst. Evol. Microbiol.">
        <title>The Global Catalogue of Microorganisms (GCM) 10K type strain sequencing project: providing services to taxonomists for standard genome sequencing and annotation.</title>
        <authorList>
            <consortium name="The Broad Institute Genomics Platform"/>
            <consortium name="The Broad Institute Genome Sequencing Center for Infectious Disease"/>
            <person name="Wu L."/>
            <person name="Ma J."/>
        </authorList>
    </citation>
    <scope>NUCLEOTIDE SEQUENCE [LARGE SCALE GENOMIC DNA]</scope>
    <source>
        <strain evidence="10">JCM 17939</strain>
    </source>
</reference>
<dbReference type="InterPro" id="IPR008928">
    <property type="entry name" value="6-hairpin_glycosidase_sf"/>
</dbReference>
<dbReference type="PANTHER" id="PTHR33307">
    <property type="entry name" value="ALPHA-RHAMNOSIDASE (EUROFUNG)"/>
    <property type="match status" value="1"/>
</dbReference>
<dbReference type="Gene3D" id="2.60.420.10">
    <property type="entry name" value="Maltose phosphorylase, domain 3"/>
    <property type="match status" value="1"/>
</dbReference>
<evidence type="ECO:0000256" key="4">
    <source>
        <dbReference type="SAM" id="SignalP"/>
    </source>
</evidence>
<feature type="domain" description="Alpha-L-rhamnosidase six-hairpin glycosidase" evidence="7">
    <location>
        <begin position="451"/>
        <end position="780"/>
    </location>
</feature>
<dbReference type="InterPro" id="IPR013783">
    <property type="entry name" value="Ig-like_fold"/>
</dbReference>
<dbReference type="Gene3D" id="2.60.40.10">
    <property type="entry name" value="Immunoglobulins"/>
    <property type="match status" value="1"/>
</dbReference>
<name>A0ABP8U5S9_9ACTN</name>
<evidence type="ECO:0000256" key="1">
    <source>
        <dbReference type="ARBA" id="ARBA00001445"/>
    </source>
</evidence>
<dbReference type="Pfam" id="PF25788">
    <property type="entry name" value="Ig_Rha78A_N"/>
    <property type="match status" value="1"/>
</dbReference>
<comment type="catalytic activity">
    <reaction evidence="1">
        <text>Hydrolysis of terminal non-reducing alpha-L-rhamnose residues in alpha-L-rhamnosides.</text>
        <dbReference type="EC" id="3.2.1.40"/>
    </reaction>
</comment>
<dbReference type="Pfam" id="PF17389">
    <property type="entry name" value="Bac_rhamnosid6H"/>
    <property type="match status" value="1"/>
</dbReference>
<keyword evidence="4" id="KW-0732">Signal</keyword>
<feature type="chain" id="PRO_5045628461" description="alpha-L-rhamnosidase" evidence="4">
    <location>
        <begin position="33"/>
        <end position="888"/>
    </location>
</feature>
<evidence type="ECO:0000259" key="6">
    <source>
        <dbReference type="Pfam" id="PF08531"/>
    </source>
</evidence>
<dbReference type="InterPro" id="IPR035396">
    <property type="entry name" value="Bac_rhamnosid6H"/>
</dbReference>
<dbReference type="Pfam" id="PF05592">
    <property type="entry name" value="Bac_rhamnosid"/>
    <property type="match status" value="1"/>
</dbReference>
<proteinExistence type="predicted"/>
<dbReference type="Gene3D" id="2.60.120.260">
    <property type="entry name" value="Galactose-binding domain-like"/>
    <property type="match status" value="2"/>
</dbReference>
<dbReference type="Gene3D" id="1.50.10.10">
    <property type="match status" value="1"/>
</dbReference>
<dbReference type="SUPFAM" id="SSF48208">
    <property type="entry name" value="Six-hairpin glycosidases"/>
    <property type="match status" value="1"/>
</dbReference>
<dbReference type="Pfam" id="PF17390">
    <property type="entry name" value="Bac_rhamnosid_C"/>
    <property type="match status" value="1"/>
</dbReference>
<gene>
    <name evidence="9" type="ORF">GCM10023196_025280</name>
</gene>
<dbReference type="InterPro" id="IPR035398">
    <property type="entry name" value="Bac_rhamnosid_C"/>
</dbReference>
<dbReference type="InterPro" id="IPR013737">
    <property type="entry name" value="Bac_rhamnosid_N"/>
</dbReference>
<evidence type="ECO:0000256" key="2">
    <source>
        <dbReference type="ARBA" id="ARBA00012652"/>
    </source>
</evidence>
<feature type="domain" description="Alpha-L-rhamnosidase concanavalin-like" evidence="5">
    <location>
        <begin position="348"/>
        <end position="437"/>
    </location>
</feature>
<evidence type="ECO:0000259" key="5">
    <source>
        <dbReference type="Pfam" id="PF05592"/>
    </source>
</evidence>
<dbReference type="InterPro" id="IPR008902">
    <property type="entry name" value="Rhamnosid_concanavalin"/>
</dbReference>
<keyword evidence="3" id="KW-0378">Hydrolase</keyword>
<sequence>MKNRLPAALTAAGAAATLVAALTAPGTAPAWAGVDHAPLAPSGLTVGDQTRPLNVEGRPAFGWLPRDVDPGEVQTAYQIRISDGRKTVWDSGKVASSQESYVAGPDNLAHGTSFTWTVRTWDRAGRTSPWARAAAFDTGIADADWQASWIRRTTGEKDDYTYARKEFAVGRSPVVRARVYVAASQQYDLYVGGRLVDRGAAFSYPGEGYYRTVDVTRLLKPGGTAAVGALYHWYGPGQGRPSGEPGLLMRVVVDHADGTRQVVVTDGSWKVGRAQWKTTSYRNGDGRDYIEDVDGTAEPLGWDRPGFDDASWTAPQVVGAHPAGVFTHLQGQESALAYETVRPVKVTKLSSGAVVADFGKIIPAVPLLRFRNGTKGTALTMTAGYVLNTDGTVSNSKHDNQETDLTYRYTERDGDQTFRAFTYEGFRYLQLSAPADDIAAVVQHTEVPSRARLRTSNSGVDAAYDLMQRSALYDSQEQFLDTPTREKGQFLGDSVDVSLATMSGWGERRLTRKAIREFIASQARYWPDGRLNAVYPNGDGKRDIPDYTEMFPGWVWEYYLQSGDATTLNDAYPVMTAVADYVRRYIDPATGLVTKLAGGSGAYQYGIIDWPNRYGYDTDTVARTAVNVLAVDVLNATARAAQTLGKDPSAFQRDAVRLSSAINGKLRRADGVYIDGLEADGSQSTHASQLANAFAVAYGLTSDAAVVDYVASLGLQMSPMTVHWLMTALATRPDDFVTRLTDPNSIGWAKILASGGTFTWESWEASDTGASMSHGWGASPVIDVQQTLLGVTVTAPGAAQIRVRPPASGLASASGTVPTQRGDVRVSWHRSGGRLTLSVDVPVNVKAEIDLPTTGKVWATGDARSLGVRDGHTVYEAGSGRVTFSAQS</sequence>
<dbReference type="InterPro" id="IPR012341">
    <property type="entry name" value="6hp_glycosidase-like_sf"/>
</dbReference>
<feature type="signal peptide" evidence="4">
    <location>
        <begin position="1"/>
        <end position="32"/>
    </location>
</feature>
<dbReference type="RefSeq" id="WP_345430917.1">
    <property type="nucleotide sequence ID" value="NZ_BAABHK010000003.1"/>
</dbReference>
<protein>
    <recommendedName>
        <fullName evidence="2">alpha-L-rhamnosidase</fullName>
        <ecNumber evidence="2">3.2.1.40</ecNumber>
    </recommendedName>
</protein>
<evidence type="ECO:0000256" key="3">
    <source>
        <dbReference type="ARBA" id="ARBA00022801"/>
    </source>
</evidence>
<feature type="domain" description="Bacterial alpha-L-rhamnosidase N-terminal" evidence="6">
    <location>
        <begin position="174"/>
        <end position="346"/>
    </location>
</feature>
<dbReference type="Pfam" id="PF08531">
    <property type="entry name" value="Bac_rhamnosid_N"/>
    <property type="match status" value="1"/>
</dbReference>
<dbReference type="InterPro" id="IPR016007">
    <property type="entry name" value="Alpha_rhamnosid"/>
</dbReference>
<keyword evidence="10" id="KW-1185">Reference proteome</keyword>
<organism evidence="9 10">
    <name type="scientific">Actinoallomurus vinaceus</name>
    <dbReference type="NCBI Taxonomy" id="1080074"/>
    <lineage>
        <taxon>Bacteria</taxon>
        <taxon>Bacillati</taxon>
        <taxon>Actinomycetota</taxon>
        <taxon>Actinomycetes</taxon>
        <taxon>Streptosporangiales</taxon>
        <taxon>Thermomonosporaceae</taxon>
        <taxon>Actinoallomurus</taxon>
    </lineage>
</organism>
<feature type="domain" description="Alpha-L-rhamnosidase C-terminal" evidence="8">
    <location>
        <begin position="790"/>
        <end position="859"/>
    </location>
</feature>
<dbReference type="EMBL" id="BAABHK010000003">
    <property type="protein sequence ID" value="GAA4624578.1"/>
    <property type="molecule type" value="Genomic_DNA"/>
</dbReference>
<dbReference type="EC" id="3.2.1.40" evidence="2"/>
<accession>A0ABP8U5S9</accession>